<proteinExistence type="predicted"/>
<dbReference type="Pfam" id="PF00107">
    <property type="entry name" value="ADH_zinc_N"/>
    <property type="match status" value="1"/>
</dbReference>
<dbReference type="InterPro" id="IPR020843">
    <property type="entry name" value="ER"/>
</dbReference>
<dbReference type="Gene3D" id="3.90.180.10">
    <property type="entry name" value="Medium-chain alcohol dehydrogenases, catalytic domain"/>
    <property type="match status" value="1"/>
</dbReference>
<dbReference type="InterPro" id="IPR013149">
    <property type="entry name" value="ADH-like_C"/>
</dbReference>
<dbReference type="GO" id="GO:0016651">
    <property type="term" value="F:oxidoreductase activity, acting on NAD(P)H"/>
    <property type="evidence" value="ECO:0007669"/>
    <property type="project" value="TreeGrafter"/>
</dbReference>
<dbReference type="PANTHER" id="PTHR48106:SF18">
    <property type="entry name" value="QUINONE OXIDOREDUCTASE PIG3"/>
    <property type="match status" value="1"/>
</dbReference>
<protein>
    <recommendedName>
        <fullName evidence="3">Enoyl reductase (ER) domain-containing protein</fullName>
    </recommendedName>
</protein>
<dbReference type="InterPro" id="IPR014189">
    <property type="entry name" value="Quinone_OxRdtase_PIG3"/>
</dbReference>
<comment type="caution">
    <text evidence="4">The sequence shown here is derived from an EMBL/GenBank/DDBJ whole genome shotgun (WGS) entry which is preliminary data.</text>
</comment>
<dbReference type="InterPro" id="IPR013154">
    <property type="entry name" value="ADH-like_N"/>
</dbReference>
<dbReference type="GO" id="GO:0070402">
    <property type="term" value="F:NADPH binding"/>
    <property type="evidence" value="ECO:0007669"/>
    <property type="project" value="TreeGrafter"/>
</dbReference>
<evidence type="ECO:0000256" key="1">
    <source>
        <dbReference type="ARBA" id="ARBA00022857"/>
    </source>
</evidence>
<dbReference type="InterPro" id="IPR011032">
    <property type="entry name" value="GroES-like_sf"/>
</dbReference>
<evidence type="ECO:0000256" key="2">
    <source>
        <dbReference type="ARBA" id="ARBA00023002"/>
    </source>
</evidence>
<dbReference type="Gene3D" id="3.40.50.720">
    <property type="entry name" value="NAD(P)-binding Rossmann-like Domain"/>
    <property type="match status" value="1"/>
</dbReference>
<dbReference type="CDD" id="cd05276">
    <property type="entry name" value="p53_inducible_oxidoreductase"/>
    <property type="match status" value="1"/>
</dbReference>
<dbReference type="PANTHER" id="PTHR48106">
    <property type="entry name" value="QUINONE OXIDOREDUCTASE PIG3-RELATED"/>
    <property type="match status" value="1"/>
</dbReference>
<keyword evidence="5" id="KW-1185">Reference proteome</keyword>
<dbReference type="SUPFAM" id="SSF50129">
    <property type="entry name" value="GroES-like"/>
    <property type="match status" value="1"/>
</dbReference>
<dbReference type="SUPFAM" id="SSF51735">
    <property type="entry name" value="NAD(P)-binding Rossmann-fold domains"/>
    <property type="match status" value="1"/>
</dbReference>
<gene>
    <name evidence="4" type="ORF">B0T18DRAFT_472802</name>
</gene>
<dbReference type="Pfam" id="PF08240">
    <property type="entry name" value="ADH_N"/>
    <property type="match status" value="1"/>
</dbReference>
<dbReference type="SMART" id="SM00829">
    <property type="entry name" value="PKS_ER"/>
    <property type="match status" value="1"/>
</dbReference>
<reference evidence="4" key="1">
    <citation type="submission" date="2023-06" db="EMBL/GenBank/DDBJ databases">
        <title>Genome-scale phylogeny and comparative genomics of the fungal order Sordariales.</title>
        <authorList>
            <consortium name="Lawrence Berkeley National Laboratory"/>
            <person name="Hensen N."/>
            <person name="Bonometti L."/>
            <person name="Westerberg I."/>
            <person name="Brannstrom I.O."/>
            <person name="Guillou S."/>
            <person name="Cros-Aarteil S."/>
            <person name="Calhoun S."/>
            <person name="Haridas S."/>
            <person name="Kuo A."/>
            <person name="Mondo S."/>
            <person name="Pangilinan J."/>
            <person name="Riley R."/>
            <person name="LaButti K."/>
            <person name="Andreopoulos B."/>
            <person name="Lipzen A."/>
            <person name="Chen C."/>
            <person name="Yanf M."/>
            <person name="Daum C."/>
            <person name="Ng V."/>
            <person name="Clum A."/>
            <person name="Steindorff A."/>
            <person name="Ohm R."/>
            <person name="Martin F."/>
            <person name="Silar P."/>
            <person name="Natvig D."/>
            <person name="Lalanne C."/>
            <person name="Gautier V."/>
            <person name="Ament-velasquez S.L."/>
            <person name="Kruys A."/>
            <person name="Hutchinson M.I."/>
            <person name="Powell A.J."/>
            <person name="Barry K."/>
            <person name="Miller A.N."/>
            <person name="Grigoriev I.V."/>
            <person name="Debuchy R."/>
            <person name="Gladieux P."/>
            <person name="Thoren M.H."/>
            <person name="Johannesson H."/>
        </authorList>
    </citation>
    <scope>NUCLEOTIDE SEQUENCE</scope>
    <source>
        <strain evidence="4">SMH3187-1</strain>
    </source>
</reference>
<dbReference type="AlphaFoldDB" id="A0AA40K0F0"/>
<keyword evidence="2" id="KW-0560">Oxidoreductase</keyword>
<organism evidence="4 5">
    <name type="scientific">Schizothecium vesticola</name>
    <dbReference type="NCBI Taxonomy" id="314040"/>
    <lineage>
        <taxon>Eukaryota</taxon>
        <taxon>Fungi</taxon>
        <taxon>Dikarya</taxon>
        <taxon>Ascomycota</taxon>
        <taxon>Pezizomycotina</taxon>
        <taxon>Sordariomycetes</taxon>
        <taxon>Sordariomycetidae</taxon>
        <taxon>Sordariales</taxon>
        <taxon>Schizotheciaceae</taxon>
        <taxon>Schizothecium</taxon>
    </lineage>
</organism>
<evidence type="ECO:0000259" key="3">
    <source>
        <dbReference type="SMART" id="SM00829"/>
    </source>
</evidence>
<evidence type="ECO:0000313" key="4">
    <source>
        <dbReference type="EMBL" id="KAK0741256.1"/>
    </source>
</evidence>
<accession>A0AA40K0F0</accession>
<dbReference type="NCBIfam" id="TIGR02824">
    <property type="entry name" value="quinone_pig3"/>
    <property type="match status" value="1"/>
</dbReference>
<dbReference type="InterPro" id="IPR036291">
    <property type="entry name" value="NAD(P)-bd_dom_sf"/>
</dbReference>
<sequence length="341" mass="36274">MATPDQKFMTAVDIHNKTGPATSLYLNSSTPVPVPGPGEALIKIHAFGLNRMDLLQREGHYPLPPSAPSTLGVEFSGTVVSTNPPNHSSFPAGLPVFGLAPGGAYAQYLAVSTQLLMPKPAHLSFEQAAAVPETWMTATQALHFLLELQPGQTVLWHAGASGVSIAGIQLSVAAGAGAVFATVGSDDKVAFVEGELGATKGVNYKTGDWVKEVLEATGGRGVDCVVDLVGGGDYFNKNLDVLAKDGRVAVLGLLGGRVAERVDVGKLLFKRARVQGSSLRSRSVEYQGKLRERLEEEALPRFETGEFRVFVERVMPWGEIVEAHQLMEGNQTKGKIVCTVE</sequence>
<feature type="domain" description="Enoyl reductase (ER)" evidence="3">
    <location>
        <begin position="19"/>
        <end position="338"/>
    </location>
</feature>
<name>A0AA40K0F0_9PEZI</name>
<dbReference type="Proteomes" id="UP001172155">
    <property type="component" value="Unassembled WGS sequence"/>
</dbReference>
<keyword evidence="1" id="KW-0521">NADP</keyword>
<evidence type="ECO:0000313" key="5">
    <source>
        <dbReference type="Proteomes" id="UP001172155"/>
    </source>
</evidence>
<dbReference type="EMBL" id="JAUKUD010000006">
    <property type="protein sequence ID" value="KAK0741256.1"/>
    <property type="molecule type" value="Genomic_DNA"/>
</dbReference>